<evidence type="ECO:0000313" key="4">
    <source>
        <dbReference type="Proteomes" id="UP000824782"/>
    </source>
</evidence>
<dbReference type="PANTHER" id="PTHR11699">
    <property type="entry name" value="ALDEHYDE DEHYDROGENASE-RELATED"/>
    <property type="match status" value="1"/>
</dbReference>
<name>A0AAV6YIR5_ENGPU</name>
<organism evidence="3 4">
    <name type="scientific">Engystomops pustulosus</name>
    <name type="common">Tungara frog</name>
    <name type="synonym">Physalaemus pustulosus</name>
    <dbReference type="NCBI Taxonomy" id="76066"/>
    <lineage>
        <taxon>Eukaryota</taxon>
        <taxon>Metazoa</taxon>
        <taxon>Chordata</taxon>
        <taxon>Craniata</taxon>
        <taxon>Vertebrata</taxon>
        <taxon>Euteleostomi</taxon>
        <taxon>Amphibia</taxon>
        <taxon>Batrachia</taxon>
        <taxon>Anura</taxon>
        <taxon>Neobatrachia</taxon>
        <taxon>Hyloidea</taxon>
        <taxon>Leptodactylidae</taxon>
        <taxon>Leiuperinae</taxon>
        <taxon>Engystomops</taxon>
    </lineage>
</organism>
<dbReference type="InterPro" id="IPR016160">
    <property type="entry name" value="Ald_DH_CS_CYS"/>
</dbReference>
<gene>
    <name evidence="3" type="ORF">GDO81_025192</name>
</gene>
<dbReference type="InterPro" id="IPR016161">
    <property type="entry name" value="Ald_DH/histidinol_DH"/>
</dbReference>
<evidence type="ECO:0000313" key="3">
    <source>
        <dbReference type="EMBL" id="KAG8537022.1"/>
    </source>
</evidence>
<dbReference type="Gene3D" id="3.40.309.10">
    <property type="entry name" value="Aldehyde Dehydrogenase, Chain A, domain 2"/>
    <property type="match status" value="1"/>
</dbReference>
<dbReference type="InterPro" id="IPR015590">
    <property type="entry name" value="Aldehyde_DH_dom"/>
</dbReference>
<dbReference type="AlphaFoldDB" id="A0AAV6YIR5"/>
<evidence type="ECO:0000259" key="2">
    <source>
        <dbReference type="Pfam" id="PF00171"/>
    </source>
</evidence>
<comment type="caution">
    <text evidence="3">The sequence shown here is derived from an EMBL/GenBank/DDBJ whole genome shotgun (WGS) entry which is preliminary data.</text>
</comment>
<dbReference type="GO" id="GO:0016620">
    <property type="term" value="F:oxidoreductase activity, acting on the aldehyde or oxo group of donors, NAD or NADP as acceptor"/>
    <property type="evidence" value="ECO:0007669"/>
    <property type="project" value="InterPro"/>
</dbReference>
<reference evidence="3" key="1">
    <citation type="thesis" date="2020" institute="ProQuest LLC" country="789 East Eisenhower Parkway, Ann Arbor, MI, USA">
        <title>Comparative Genomics and Chromosome Evolution.</title>
        <authorList>
            <person name="Mudd A.B."/>
        </authorList>
    </citation>
    <scope>NUCLEOTIDE SEQUENCE</scope>
    <source>
        <strain evidence="3">237g6f4</strain>
        <tissue evidence="3">Blood</tissue>
    </source>
</reference>
<accession>A0AAV6YIR5</accession>
<evidence type="ECO:0000256" key="1">
    <source>
        <dbReference type="ARBA" id="ARBA00023002"/>
    </source>
</evidence>
<proteinExistence type="predicted"/>
<protein>
    <recommendedName>
        <fullName evidence="2">Aldehyde dehydrogenase domain-containing protein</fullName>
    </recommendedName>
</protein>
<sequence length="92" mass="10227">MGMSAVFFNKGENCIAAGRLFLEESVHDEFVQRVVEEVKKMKIGDPLDRSTDHGPQNHKAHLDKLIEYCQTGVKEGATLVYGGKQVPRPGEL</sequence>
<dbReference type="Proteomes" id="UP000824782">
    <property type="component" value="Unassembled WGS sequence"/>
</dbReference>
<dbReference type="InterPro" id="IPR016163">
    <property type="entry name" value="Ald_DH_C"/>
</dbReference>
<keyword evidence="4" id="KW-1185">Reference proteome</keyword>
<feature type="domain" description="Aldehyde dehydrogenase" evidence="2">
    <location>
        <begin position="3"/>
        <end position="86"/>
    </location>
</feature>
<dbReference type="PROSITE" id="PS00070">
    <property type="entry name" value="ALDEHYDE_DEHYDR_CYS"/>
    <property type="match status" value="1"/>
</dbReference>
<dbReference type="Pfam" id="PF00171">
    <property type="entry name" value="Aldedh"/>
    <property type="match status" value="1"/>
</dbReference>
<dbReference type="SUPFAM" id="SSF53720">
    <property type="entry name" value="ALDH-like"/>
    <property type="match status" value="1"/>
</dbReference>
<keyword evidence="1" id="KW-0560">Oxidoreductase</keyword>
<dbReference type="EMBL" id="WNYA01034700">
    <property type="protein sequence ID" value="KAG8537022.1"/>
    <property type="molecule type" value="Genomic_DNA"/>
</dbReference>